<reference evidence="1 2" key="1">
    <citation type="submission" date="2018-06" db="EMBL/GenBank/DDBJ databases">
        <authorList>
            <person name="Liu Z.-W."/>
        </authorList>
    </citation>
    <scope>NUCLEOTIDE SEQUENCE [LARGE SCALE GENOMIC DNA]</scope>
    <source>
        <strain evidence="1 2">2b14</strain>
    </source>
</reference>
<keyword evidence="2" id="KW-1185">Reference proteome</keyword>
<dbReference type="AlphaFoldDB" id="A0A364RI21"/>
<gene>
    <name evidence="1" type="ORF">DP923_02280</name>
</gene>
<dbReference type="OrthoDB" id="853431at2"/>
<evidence type="ECO:0000313" key="1">
    <source>
        <dbReference type="EMBL" id="RAU83914.1"/>
    </source>
</evidence>
<organism evidence="1 2">
    <name type="scientific">Pontibacter arcticus</name>
    <dbReference type="NCBI Taxonomy" id="2080288"/>
    <lineage>
        <taxon>Bacteria</taxon>
        <taxon>Pseudomonadati</taxon>
        <taxon>Bacteroidota</taxon>
        <taxon>Cytophagia</taxon>
        <taxon>Cytophagales</taxon>
        <taxon>Hymenobacteraceae</taxon>
        <taxon>Pontibacter</taxon>
    </lineage>
</organism>
<evidence type="ECO:0000313" key="2">
    <source>
        <dbReference type="Proteomes" id="UP000251692"/>
    </source>
</evidence>
<accession>A0A364RI21</accession>
<comment type="caution">
    <text evidence="1">The sequence shown here is derived from an EMBL/GenBank/DDBJ whole genome shotgun (WGS) entry which is preliminary data.</text>
</comment>
<dbReference type="EMBL" id="QMDV01000001">
    <property type="protein sequence ID" value="RAU83914.1"/>
    <property type="molecule type" value="Genomic_DNA"/>
</dbReference>
<dbReference type="RefSeq" id="WP_112303952.1">
    <property type="nucleotide sequence ID" value="NZ_QMDV01000001.1"/>
</dbReference>
<proteinExistence type="predicted"/>
<protein>
    <recommendedName>
        <fullName evidence="3">Lipoprotein</fullName>
    </recommendedName>
</protein>
<reference evidence="1 2" key="2">
    <citation type="submission" date="2018-07" db="EMBL/GenBank/DDBJ databases">
        <title>Pontibacter sp. 2b14 genomic sequence and assembly.</title>
        <authorList>
            <person name="Du Z.-J."/>
        </authorList>
    </citation>
    <scope>NUCLEOTIDE SEQUENCE [LARGE SCALE GENOMIC DNA]</scope>
    <source>
        <strain evidence="1 2">2b14</strain>
    </source>
</reference>
<dbReference type="Proteomes" id="UP000251692">
    <property type="component" value="Unassembled WGS sequence"/>
</dbReference>
<evidence type="ECO:0008006" key="3">
    <source>
        <dbReference type="Google" id="ProtNLM"/>
    </source>
</evidence>
<dbReference type="PROSITE" id="PS51257">
    <property type="entry name" value="PROKAR_LIPOPROTEIN"/>
    <property type="match status" value="1"/>
</dbReference>
<sequence>MKSLLYSSLVYVMLAWLSIGCTKNEPEPACITAEVVGPDPCESGWFILKVLEDDMPNRNAGGNFKGQLESGLVTTDNLPAAYQQEGKIVSLGLELNGEDGPVCVAIHTMYPAVKVKRICKNE</sequence>
<name>A0A364RI21_9BACT</name>